<dbReference type="Pfam" id="PF12799">
    <property type="entry name" value="LRR_4"/>
    <property type="match status" value="1"/>
</dbReference>
<dbReference type="EMBL" id="CM010715">
    <property type="protein sequence ID" value="RZC47787.1"/>
    <property type="molecule type" value="Genomic_DNA"/>
</dbReference>
<evidence type="ECO:0000313" key="10">
    <source>
        <dbReference type="EMBL" id="RZC47787.1"/>
    </source>
</evidence>
<feature type="domain" description="Malectin-like" evidence="9">
    <location>
        <begin position="90"/>
        <end position="307"/>
    </location>
</feature>
<dbReference type="PANTHER" id="PTHR45631:SF44">
    <property type="entry name" value="CARBOHYDRATE-BINDING PROTEIN OF THE ER PROTEIN"/>
    <property type="match status" value="1"/>
</dbReference>
<accession>A0A4Y7IFV7</accession>
<evidence type="ECO:0000256" key="6">
    <source>
        <dbReference type="ARBA" id="ARBA00022989"/>
    </source>
</evidence>
<protein>
    <recommendedName>
        <fullName evidence="9">Malectin-like domain-containing protein</fullName>
    </recommendedName>
</protein>
<feature type="region of interest" description="Disordered" evidence="8">
    <location>
        <begin position="964"/>
        <end position="1014"/>
    </location>
</feature>
<evidence type="ECO:0000256" key="8">
    <source>
        <dbReference type="SAM" id="MobiDB-lite"/>
    </source>
</evidence>
<sequence length="1034" mass="113726">MFSSTYAVFLSIDCGSSSVKPRTDNNSIVWVGDGPYIQTGEAHKVSIPADIPGFDSIALNTLRAFPTRKKNCYSIDLDSKTENNTRFLVVFSLNNTNNINVCLAQTHLDNIPFISALEIRSLNSDIYGYIPSEYPLLFQFRDAFGTNKIVGYPEDSFDWIWSSIGPLSNPSPLRRITSDSPSINVSSTIDKPPEAVLRTALLLFNSSQDIAYSDTTNVTGPLFFNAYFSEPIKLNSTQKRSFKLVVNANQDNSLFFPENPLIPPYGGALELHIANVSTFNSFFSLAFFRTNDSTLPSLINALEGYTVGDKLAQGTNSNDVKALGLLKKSFSQLQDWSGDPCLPSPYTWDWVTCNNDTDSPRITALNLNDLGLTGTLPDFSAMDALKTINLRNNSLTEDIPEFLGTFPELTVLNLADNSFLGTVPSSISNNVNLKFTATGNPNLSCTPTSIFNIDPASKIPPPSTNTNAEPKIPSPADKGKIFLSIDCGSSSLKSRTDNNSIVWVGDGPYIKTGKTHKVNVAPPNISGWDSRAMSTLRAFPARKKNCYSIDIESKTKDSNITVARVLVRASFYYGNYDNKSNPPTFSLQFNGNNWGSVVTTNGIIYYEVVFSLNKSSNIDVCLAQTQPDNIPFISALEIRSLDPGAYGYIPADFPLFFTERTAYGTNTTIRYPDDSFDRIWSSLGPLDNTSTVTRVRSNSPSIKVDVEDKPPKAVLRTTLLPLNSSHDIFYSPTRNHQFRLHFNAYFSEVIKLNSTQKRSFDIVVNNKQDNSFIAPKNPVIPPYGRTLEVHILNVTIFNSSFSINLLRTNDSTLPPLINALEEFIIGDKLAQGTNSNDVKALGLLQKSFAQLEDWNGDPCLPAPYTWDWVACNNDTDSPRITELYLNDLGLTGTLPDFSAMDALRTINLSNNNLTREIPEFLGTFPELTVLNLADNNFNGTVPSSISDDVNLKFNATGNPNLLCTPTSVCNTDPESRIPPPSTGNTDPESRIPPPPSTGNTDTEPIPSPVDKGRSSKTFAQPIIILLIMFSGLLL</sequence>
<dbReference type="STRING" id="3469.A0A4Y7IFV7"/>
<feature type="domain" description="Malectin-like" evidence="9">
    <location>
        <begin position="485"/>
        <end position="823"/>
    </location>
</feature>
<dbReference type="Pfam" id="PF12819">
    <property type="entry name" value="Malectin_like"/>
    <property type="match status" value="3"/>
</dbReference>
<dbReference type="Gene3D" id="3.80.10.10">
    <property type="entry name" value="Ribonuclease Inhibitor"/>
    <property type="match status" value="2"/>
</dbReference>
<dbReference type="SUPFAM" id="SSF52058">
    <property type="entry name" value="L domain-like"/>
    <property type="match status" value="2"/>
</dbReference>
<comment type="subcellular location">
    <subcellularLocation>
        <location evidence="1">Membrane</location>
        <topology evidence="1">Single-pass membrane protein</topology>
    </subcellularLocation>
</comment>
<dbReference type="OMA" id="MYFALEN"/>
<evidence type="ECO:0000313" key="11">
    <source>
        <dbReference type="Proteomes" id="UP000316621"/>
    </source>
</evidence>
<feature type="domain" description="Malectin-like" evidence="9">
    <location>
        <begin position="12"/>
        <end position="82"/>
    </location>
</feature>
<proteinExistence type="predicted"/>
<dbReference type="Gramene" id="RZC47787">
    <property type="protein sequence ID" value="RZC47787"/>
    <property type="gene ID" value="C5167_040739"/>
</dbReference>
<dbReference type="InterPro" id="IPR032675">
    <property type="entry name" value="LRR_dom_sf"/>
</dbReference>
<keyword evidence="5" id="KW-0677">Repeat</keyword>
<dbReference type="Proteomes" id="UP000316621">
    <property type="component" value="Chromosome 1"/>
</dbReference>
<reference evidence="10 11" key="1">
    <citation type="journal article" date="2018" name="Science">
        <title>The opium poppy genome and morphinan production.</title>
        <authorList>
            <person name="Guo L."/>
            <person name="Winzer T."/>
            <person name="Yang X."/>
            <person name="Li Y."/>
            <person name="Ning Z."/>
            <person name="He Z."/>
            <person name="Teodor R."/>
            <person name="Lu Y."/>
            <person name="Bowser T.A."/>
            <person name="Graham I.A."/>
            <person name="Ye K."/>
        </authorList>
    </citation>
    <scope>NUCLEOTIDE SEQUENCE [LARGE SCALE GENOMIC DNA]</scope>
    <source>
        <strain evidence="11">cv. HN1</strain>
        <tissue evidence="10">Leaves</tissue>
    </source>
</reference>
<evidence type="ECO:0000259" key="9">
    <source>
        <dbReference type="Pfam" id="PF12819"/>
    </source>
</evidence>
<evidence type="ECO:0000256" key="7">
    <source>
        <dbReference type="ARBA" id="ARBA00023136"/>
    </source>
</evidence>
<name>A0A4Y7IFV7_PAPSO</name>
<evidence type="ECO:0000256" key="3">
    <source>
        <dbReference type="ARBA" id="ARBA00022692"/>
    </source>
</evidence>
<gene>
    <name evidence="10" type="ORF">C5167_040739</name>
</gene>
<keyword evidence="7" id="KW-0472">Membrane</keyword>
<dbReference type="PANTHER" id="PTHR45631">
    <property type="entry name" value="OS07G0107800 PROTEIN-RELATED"/>
    <property type="match status" value="1"/>
</dbReference>
<keyword evidence="4" id="KW-0732">Signal</keyword>
<dbReference type="Pfam" id="PF00560">
    <property type="entry name" value="LRR_1"/>
    <property type="match status" value="2"/>
</dbReference>
<keyword evidence="2" id="KW-0433">Leucine-rich repeat</keyword>
<dbReference type="InterPro" id="IPR001611">
    <property type="entry name" value="Leu-rich_rpt"/>
</dbReference>
<evidence type="ECO:0000256" key="2">
    <source>
        <dbReference type="ARBA" id="ARBA00022614"/>
    </source>
</evidence>
<keyword evidence="11" id="KW-1185">Reference proteome</keyword>
<evidence type="ECO:0000256" key="4">
    <source>
        <dbReference type="ARBA" id="ARBA00022729"/>
    </source>
</evidence>
<keyword evidence="6" id="KW-1133">Transmembrane helix</keyword>
<dbReference type="InterPro" id="IPR024788">
    <property type="entry name" value="Malectin-like_Carb-bd_dom"/>
</dbReference>
<evidence type="ECO:0000256" key="5">
    <source>
        <dbReference type="ARBA" id="ARBA00022737"/>
    </source>
</evidence>
<dbReference type="AlphaFoldDB" id="A0A4Y7IFV7"/>
<evidence type="ECO:0000256" key="1">
    <source>
        <dbReference type="ARBA" id="ARBA00004167"/>
    </source>
</evidence>
<organism evidence="10 11">
    <name type="scientific">Papaver somniferum</name>
    <name type="common">Opium poppy</name>
    <dbReference type="NCBI Taxonomy" id="3469"/>
    <lineage>
        <taxon>Eukaryota</taxon>
        <taxon>Viridiplantae</taxon>
        <taxon>Streptophyta</taxon>
        <taxon>Embryophyta</taxon>
        <taxon>Tracheophyta</taxon>
        <taxon>Spermatophyta</taxon>
        <taxon>Magnoliopsida</taxon>
        <taxon>Ranunculales</taxon>
        <taxon>Papaveraceae</taxon>
        <taxon>Papaveroideae</taxon>
        <taxon>Papaver</taxon>
    </lineage>
</organism>
<dbReference type="GO" id="GO:0016020">
    <property type="term" value="C:membrane"/>
    <property type="evidence" value="ECO:0007669"/>
    <property type="project" value="UniProtKB-SubCell"/>
</dbReference>
<keyword evidence="3" id="KW-0812">Transmembrane</keyword>
<dbReference type="InterPro" id="IPR025875">
    <property type="entry name" value="Leu-rich_rpt_4"/>
</dbReference>
<dbReference type="FunFam" id="3.80.10.10:FF:000129">
    <property type="entry name" value="Leucine-rich repeat receptor-like kinase"/>
    <property type="match status" value="2"/>
</dbReference>